<dbReference type="EMBL" id="NEVH01009082">
    <property type="protein sequence ID" value="PNF33771.1"/>
    <property type="molecule type" value="Genomic_DNA"/>
</dbReference>
<accession>A0A2J7QYW1</accession>
<organism evidence="1 2">
    <name type="scientific">Cryptotermes secundus</name>
    <dbReference type="NCBI Taxonomy" id="105785"/>
    <lineage>
        <taxon>Eukaryota</taxon>
        <taxon>Metazoa</taxon>
        <taxon>Ecdysozoa</taxon>
        <taxon>Arthropoda</taxon>
        <taxon>Hexapoda</taxon>
        <taxon>Insecta</taxon>
        <taxon>Pterygota</taxon>
        <taxon>Neoptera</taxon>
        <taxon>Polyneoptera</taxon>
        <taxon>Dictyoptera</taxon>
        <taxon>Blattodea</taxon>
        <taxon>Blattoidea</taxon>
        <taxon>Termitoidae</taxon>
        <taxon>Kalotermitidae</taxon>
        <taxon>Cryptotermitinae</taxon>
        <taxon>Cryptotermes</taxon>
    </lineage>
</organism>
<evidence type="ECO:0000313" key="1">
    <source>
        <dbReference type="EMBL" id="PNF33771.1"/>
    </source>
</evidence>
<sequence length="58" mass="7050">MNTFSSIERPIANNNCTTQLPFHYWEHVWLELCQVDKHTYAFEMCEFQYCIFGAYSKY</sequence>
<keyword evidence="2" id="KW-1185">Reference proteome</keyword>
<comment type="caution">
    <text evidence="1">The sequence shown here is derived from an EMBL/GenBank/DDBJ whole genome shotgun (WGS) entry which is preliminary data.</text>
</comment>
<dbReference type="AlphaFoldDB" id="A0A2J7QYW1"/>
<dbReference type="Proteomes" id="UP000235965">
    <property type="component" value="Unassembled WGS sequence"/>
</dbReference>
<evidence type="ECO:0000313" key="2">
    <source>
        <dbReference type="Proteomes" id="UP000235965"/>
    </source>
</evidence>
<dbReference type="InParanoid" id="A0A2J7QYW1"/>
<proteinExistence type="predicted"/>
<gene>
    <name evidence="1" type="ORF">B7P43_G10227</name>
</gene>
<reference evidence="1 2" key="1">
    <citation type="submission" date="2017-12" db="EMBL/GenBank/DDBJ databases">
        <title>Hemimetabolous genomes reveal molecular basis of termite eusociality.</title>
        <authorList>
            <person name="Harrison M.C."/>
            <person name="Jongepier E."/>
            <person name="Robertson H.M."/>
            <person name="Arning N."/>
            <person name="Bitard-Feildel T."/>
            <person name="Chao H."/>
            <person name="Childers C.P."/>
            <person name="Dinh H."/>
            <person name="Doddapaneni H."/>
            <person name="Dugan S."/>
            <person name="Gowin J."/>
            <person name="Greiner C."/>
            <person name="Han Y."/>
            <person name="Hu H."/>
            <person name="Hughes D.S.T."/>
            <person name="Huylmans A.-K."/>
            <person name="Kemena C."/>
            <person name="Kremer L.P.M."/>
            <person name="Lee S.L."/>
            <person name="Lopez-Ezquerra A."/>
            <person name="Mallet L."/>
            <person name="Monroy-Kuhn J.M."/>
            <person name="Moser A."/>
            <person name="Murali S.C."/>
            <person name="Muzny D.M."/>
            <person name="Otani S."/>
            <person name="Piulachs M.-D."/>
            <person name="Poelchau M."/>
            <person name="Qu J."/>
            <person name="Schaub F."/>
            <person name="Wada-Katsumata A."/>
            <person name="Worley K.C."/>
            <person name="Xie Q."/>
            <person name="Ylla G."/>
            <person name="Poulsen M."/>
            <person name="Gibbs R.A."/>
            <person name="Schal C."/>
            <person name="Richards S."/>
            <person name="Belles X."/>
            <person name="Korb J."/>
            <person name="Bornberg-Bauer E."/>
        </authorList>
    </citation>
    <scope>NUCLEOTIDE SEQUENCE [LARGE SCALE GENOMIC DNA]</scope>
    <source>
        <tissue evidence="1">Whole body</tissue>
    </source>
</reference>
<name>A0A2J7QYW1_9NEOP</name>
<protein>
    <submittedName>
        <fullName evidence="1">Uncharacterized protein</fullName>
    </submittedName>
</protein>